<proteinExistence type="inferred from homology"/>
<evidence type="ECO:0000256" key="2">
    <source>
        <dbReference type="ARBA" id="ARBA00023002"/>
    </source>
</evidence>
<evidence type="ECO:0000313" key="3">
    <source>
        <dbReference type="EMBL" id="RMB02896.1"/>
    </source>
</evidence>
<dbReference type="InParanoid" id="A0A3M0C7X4"/>
<keyword evidence="4" id="KW-1185">Reference proteome</keyword>
<dbReference type="EMBL" id="REFR01000014">
    <property type="protein sequence ID" value="RMB02896.1"/>
    <property type="molecule type" value="Genomic_DNA"/>
</dbReference>
<dbReference type="PROSITE" id="PS00061">
    <property type="entry name" value="ADH_SHORT"/>
    <property type="match status" value="1"/>
</dbReference>
<dbReference type="FunFam" id="3.40.50.720:FF:000084">
    <property type="entry name" value="Short-chain dehydrogenase reductase"/>
    <property type="match status" value="1"/>
</dbReference>
<evidence type="ECO:0000256" key="1">
    <source>
        <dbReference type="ARBA" id="ARBA00006484"/>
    </source>
</evidence>
<dbReference type="PRINTS" id="PR00081">
    <property type="entry name" value="GDHRDH"/>
</dbReference>
<dbReference type="AlphaFoldDB" id="A0A3M0C7X4"/>
<dbReference type="GO" id="GO:0016491">
    <property type="term" value="F:oxidoreductase activity"/>
    <property type="evidence" value="ECO:0007669"/>
    <property type="project" value="UniProtKB-KW"/>
</dbReference>
<name>A0A3M0C7X4_9PROT</name>
<comment type="similarity">
    <text evidence="1">Belongs to the short-chain dehydrogenases/reductases (SDR) family.</text>
</comment>
<keyword evidence="2" id="KW-0560">Oxidoreductase</keyword>
<comment type="caution">
    <text evidence="3">The sequence shown here is derived from an EMBL/GenBank/DDBJ whole genome shotgun (WGS) entry which is preliminary data.</text>
</comment>
<dbReference type="PRINTS" id="PR00080">
    <property type="entry name" value="SDRFAMILY"/>
</dbReference>
<dbReference type="OrthoDB" id="9792355at2"/>
<dbReference type="Gene3D" id="3.40.50.720">
    <property type="entry name" value="NAD(P)-binding Rossmann-like Domain"/>
    <property type="match status" value="1"/>
</dbReference>
<dbReference type="RefSeq" id="WP_121939883.1">
    <property type="nucleotide sequence ID" value="NZ_REFR01000014.1"/>
</dbReference>
<sequence length="275" mass="27866">MRFKNRTVVLTGGTAGLGEVTVKAFAREGAHVFFCGLIDAEGERVAAEATEAATQAATDAAGDAGAGGTARYRRADVRRAGDMAALVEDAVTATGRLDVAVNNAAISHAAARMAEQPLDSVNDVFATNIMGVWHAMHHQIPPMARAGRGAIVNVASILGAEGAPWMAAYGASKHAVIGLTKSAALDYAGAGLRINALSPGPMRTPMFRRALEDIGGDLSKYAGGLPDSGPLDPAAVAETVLFLASDGAAGINGANIIVDAATTSGHAGPPETRQA</sequence>
<dbReference type="Pfam" id="PF13561">
    <property type="entry name" value="adh_short_C2"/>
    <property type="match status" value="1"/>
</dbReference>
<evidence type="ECO:0000313" key="4">
    <source>
        <dbReference type="Proteomes" id="UP000271227"/>
    </source>
</evidence>
<gene>
    <name evidence="3" type="ORF">BXY39_3249</name>
</gene>
<dbReference type="PANTHER" id="PTHR24321:SF8">
    <property type="entry name" value="ESTRADIOL 17-BETA-DEHYDROGENASE 8-RELATED"/>
    <property type="match status" value="1"/>
</dbReference>
<dbReference type="InterPro" id="IPR020904">
    <property type="entry name" value="Sc_DH/Rdtase_CS"/>
</dbReference>
<organism evidence="3 4">
    <name type="scientific">Eilatimonas milleporae</name>
    <dbReference type="NCBI Taxonomy" id="911205"/>
    <lineage>
        <taxon>Bacteria</taxon>
        <taxon>Pseudomonadati</taxon>
        <taxon>Pseudomonadota</taxon>
        <taxon>Alphaproteobacteria</taxon>
        <taxon>Kordiimonadales</taxon>
        <taxon>Kordiimonadaceae</taxon>
        <taxon>Eilatimonas</taxon>
    </lineage>
</organism>
<dbReference type="PANTHER" id="PTHR24321">
    <property type="entry name" value="DEHYDROGENASES, SHORT CHAIN"/>
    <property type="match status" value="1"/>
</dbReference>
<dbReference type="SUPFAM" id="SSF51735">
    <property type="entry name" value="NAD(P)-binding Rossmann-fold domains"/>
    <property type="match status" value="1"/>
</dbReference>
<dbReference type="InterPro" id="IPR036291">
    <property type="entry name" value="NAD(P)-bd_dom_sf"/>
</dbReference>
<dbReference type="Proteomes" id="UP000271227">
    <property type="component" value="Unassembled WGS sequence"/>
</dbReference>
<reference evidence="3 4" key="1">
    <citation type="submission" date="2018-10" db="EMBL/GenBank/DDBJ databases">
        <title>Genomic Encyclopedia of Archaeal and Bacterial Type Strains, Phase II (KMG-II): from individual species to whole genera.</title>
        <authorList>
            <person name="Goeker M."/>
        </authorList>
    </citation>
    <scope>NUCLEOTIDE SEQUENCE [LARGE SCALE GENOMIC DNA]</scope>
    <source>
        <strain evidence="3 4">DSM 25217</strain>
    </source>
</reference>
<dbReference type="InterPro" id="IPR002347">
    <property type="entry name" value="SDR_fam"/>
</dbReference>
<dbReference type="CDD" id="cd05233">
    <property type="entry name" value="SDR_c"/>
    <property type="match status" value="1"/>
</dbReference>
<accession>A0A3M0C7X4</accession>
<protein>
    <submittedName>
        <fullName evidence="3">NAD(P)-dependent dehydrogenase (Short-subunit alcohol dehydrogenase family)</fullName>
    </submittedName>
</protein>